<dbReference type="CDD" id="cd03230">
    <property type="entry name" value="ABC_DR_subfamily_A"/>
    <property type="match status" value="1"/>
</dbReference>
<keyword evidence="2" id="KW-0813">Transport</keyword>
<accession>A0A9E7DCB0</accession>
<dbReference type="PANTHER" id="PTHR42711:SF17">
    <property type="entry name" value="ABC TRANSPORTER ATP-BINDING PROTEIN"/>
    <property type="match status" value="1"/>
</dbReference>
<keyword evidence="3" id="KW-0547">Nucleotide-binding</keyword>
<proteinExistence type="predicted"/>
<evidence type="ECO:0000256" key="3">
    <source>
        <dbReference type="ARBA" id="ARBA00022741"/>
    </source>
</evidence>
<dbReference type="SMART" id="SM00382">
    <property type="entry name" value="AAA"/>
    <property type="match status" value="1"/>
</dbReference>
<dbReference type="GO" id="GO:0016887">
    <property type="term" value="F:ATP hydrolysis activity"/>
    <property type="evidence" value="ECO:0007669"/>
    <property type="project" value="InterPro"/>
</dbReference>
<dbReference type="Proteomes" id="UP000830236">
    <property type="component" value="Chromosome"/>
</dbReference>
<organism evidence="7 8">
    <name type="scientific">Actinomyces graevenitzii</name>
    <dbReference type="NCBI Taxonomy" id="55565"/>
    <lineage>
        <taxon>Bacteria</taxon>
        <taxon>Bacillati</taxon>
        <taxon>Actinomycetota</taxon>
        <taxon>Actinomycetes</taxon>
        <taxon>Actinomycetales</taxon>
        <taxon>Actinomycetaceae</taxon>
        <taxon>Actinomyces</taxon>
    </lineage>
</organism>
<dbReference type="PROSITE" id="PS50893">
    <property type="entry name" value="ABC_TRANSPORTER_2"/>
    <property type="match status" value="1"/>
</dbReference>
<evidence type="ECO:0000313" key="7">
    <source>
        <dbReference type="EMBL" id="UQF79876.1"/>
    </source>
</evidence>
<keyword evidence="4 7" id="KW-0067">ATP-binding</keyword>
<reference evidence="7" key="1">
    <citation type="submission" date="2022-05" db="EMBL/GenBank/DDBJ databases">
        <title>Using nanopore sequencing to obtain complete genomes from saliva samples.</title>
        <authorList>
            <person name="Baker J.L."/>
        </authorList>
    </citation>
    <scope>NUCLEOTIDE SEQUENCE</scope>
    <source>
        <strain evidence="7">JCVI-JB-Ag32</strain>
    </source>
</reference>
<dbReference type="GO" id="GO:0046677">
    <property type="term" value="P:response to antibiotic"/>
    <property type="evidence" value="ECO:0007669"/>
    <property type="project" value="UniProtKB-KW"/>
</dbReference>
<dbReference type="InterPro" id="IPR003593">
    <property type="entry name" value="AAA+_ATPase"/>
</dbReference>
<dbReference type="InterPro" id="IPR017871">
    <property type="entry name" value="ABC_transporter-like_CS"/>
</dbReference>
<dbReference type="PROSITE" id="PS00211">
    <property type="entry name" value="ABC_TRANSPORTER_1"/>
    <property type="match status" value="1"/>
</dbReference>
<name>A0A9E7DCB0_9ACTO</name>
<evidence type="ECO:0000256" key="2">
    <source>
        <dbReference type="ARBA" id="ARBA00022448"/>
    </source>
</evidence>
<dbReference type="PANTHER" id="PTHR42711">
    <property type="entry name" value="ABC TRANSPORTER ATP-BINDING PROTEIN"/>
    <property type="match status" value="1"/>
</dbReference>
<dbReference type="EMBL" id="CP097095">
    <property type="protein sequence ID" value="UQF79876.1"/>
    <property type="molecule type" value="Genomic_DNA"/>
</dbReference>
<protein>
    <submittedName>
        <fullName evidence="7">ABC transporter ATP-binding protein</fullName>
    </submittedName>
</protein>
<dbReference type="InterPro" id="IPR027417">
    <property type="entry name" value="P-loop_NTPase"/>
</dbReference>
<dbReference type="Gene3D" id="3.40.50.300">
    <property type="entry name" value="P-loop containing nucleotide triphosphate hydrolases"/>
    <property type="match status" value="1"/>
</dbReference>
<evidence type="ECO:0000256" key="4">
    <source>
        <dbReference type="ARBA" id="ARBA00022840"/>
    </source>
</evidence>
<evidence type="ECO:0000313" key="8">
    <source>
        <dbReference type="Proteomes" id="UP000830236"/>
    </source>
</evidence>
<dbReference type="AlphaFoldDB" id="A0A9E7DCB0"/>
<feature type="domain" description="ABC transporter" evidence="6">
    <location>
        <begin position="8"/>
        <end position="232"/>
    </location>
</feature>
<gene>
    <name evidence="7" type="ORF">M3I41_00915</name>
</gene>
<evidence type="ECO:0000259" key="6">
    <source>
        <dbReference type="PROSITE" id="PS50893"/>
    </source>
</evidence>
<dbReference type="SUPFAM" id="SSF52540">
    <property type="entry name" value="P-loop containing nucleoside triphosphate hydrolases"/>
    <property type="match status" value="1"/>
</dbReference>
<dbReference type="InterPro" id="IPR003439">
    <property type="entry name" value="ABC_transporter-like_ATP-bd"/>
</dbReference>
<sequence length="307" mass="32685">MTAKRKVASVLNVVKTYDGLNVVDDVSFDLFAGQTTVLVGPNGSGKTTTLEMLVGLRSMSKGSATIAGIPVVPGGEHRFYTGVQLQSAGIPSRIKTKEVIRSVECLYADPADWKAMATALGVDAYLDAMVDNLSGGQRRRLDILCAAIGRPSLLVLDEPTSGIDPEGRAIVWDFVRSLASEGCAIITSTHDMSEAEAFADHLLVMAKGKIRIEGSVDDVLSSLGGNRRLRVARPTEHIIKLFEESGLRHGRTGKAIVAIGSSEDTAKLAAQIDEQNDAVDILTGPVRLEDVFAVITGIDVKQGVEDK</sequence>
<evidence type="ECO:0000256" key="1">
    <source>
        <dbReference type="ARBA" id="ARBA00004202"/>
    </source>
</evidence>
<dbReference type="GO" id="GO:0005524">
    <property type="term" value="F:ATP binding"/>
    <property type="evidence" value="ECO:0007669"/>
    <property type="project" value="UniProtKB-KW"/>
</dbReference>
<keyword evidence="5" id="KW-0046">Antibiotic resistance</keyword>
<evidence type="ECO:0000256" key="5">
    <source>
        <dbReference type="ARBA" id="ARBA00023251"/>
    </source>
</evidence>
<comment type="subcellular location">
    <subcellularLocation>
        <location evidence="1">Cell membrane</location>
        <topology evidence="1">Peripheral membrane protein</topology>
    </subcellularLocation>
</comment>
<dbReference type="Pfam" id="PF00005">
    <property type="entry name" value="ABC_tran"/>
    <property type="match status" value="1"/>
</dbReference>
<dbReference type="KEGG" id="agh:M3I41_00915"/>
<dbReference type="InterPro" id="IPR050763">
    <property type="entry name" value="ABC_transporter_ATP-binding"/>
</dbReference>
<dbReference type="GO" id="GO:0005886">
    <property type="term" value="C:plasma membrane"/>
    <property type="evidence" value="ECO:0007669"/>
    <property type="project" value="UniProtKB-SubCell"/>
</dbReference>